<comment type="caution">
    <text evidence="1">The sequence shown here is derived from an EMBL/GenBank/DDBJ whole genome shotgun (WGS) entry which is preliminary data.</text>
</comment>
<dbReference type="Pfam" id="PF01963">
    <property type="entry name" value="TraB_PrgY_gumN"/>
    <property type="match status" value="1"/>
</dbReference>
<gene>
    <name evidence="1" type="ORF">MNODULE_03215</name>
</gene>
<name>A0A7X6DM71_9BACT</name>
<dbReference type="RefSeq" id="WP_168058042.1">
    <property type="nucleotide sequence ID" value="NZ_VTOW01000001.1"/>
</dbReference>
<dbReference type="AlphaFoldDB" id="A0A7X6DM71"/>
<dbReference type="PANTHER" id="PTHR40590:SF1">
    <property type="entry name" value="CYTOPLASMIC PROTEIN"/>
    <property type="match status" value="1"/>
</dbReference>
<dbReference type="InterPro" id="IPR002816">
    <property type="entry name" value="TraB/PrgY/GumN_fam"/>
</dbReference>
<dbReference type="PANTHER" id="PTHR40590">
    <property type="entry name" value="CYTOPLASMIC PROTEIN-RELATED"/>
    <property type="match status" value="1"/>
</dbReference>
<protein>
    <submittedName>
        <fullName evidence="1">TraB/GumN family protein</fullName>
    </submittedName>
</protein>
<keyword evidence="2" id="KW-1185">Reference proteome</keyword>
<dbReference type="EMBL" id="VTOW01000001">
    <property type="protein sequence ID" value="NKE69755.1"/>
    <property type="molecule type" value="Genomic_DNA"/>
</dbReference>
<organism evidence="1 2">
    <name type="scientific">Candidatus Manganitrophus noduliformans</name>
    <dbReference type="NCBI Taxonomy" id="2606439"/>
    <lineage>
        <taxon>Bacteria</taxon>
        <taxon>Pseudomonadati</taxon>
        <taxon>Nitrospirota</taxon>
        <taxon>Nitrospiria</taxon>
        <taxon>Candidatus Troglogloeales</taxon>
        <taxon>Candidatus Manganitrophaceae</taxon>
        <taxon>Candidatus Manganitrophus</taxon>
    </lineage>
</organism>
<accession>A0A7X6DM71</accession>
<sequence>MHLFRPFLLMVFFLQFSCASVPKEAPSAQKSFLWSVRSETAAVYLLGSIHVAKPEIYPLHPSIEAAFDQSDTLVVEIDPDEFDMDRLQSLFVQYGSYPPPETLDRKISTETYALVEKKFQEAGMPMEPFKRFKPWVLAVMLQSVELQRLGFDKKYGIDDHFLTRAKGKKQITAFETVEYQVGLFDSFSDRLQELFLRYTLSDMDLLAEQMDSIMKGWQVGDGGAIEALIFQSMTDEPELTPVYDKLIYERNAQMTSDIEAFLETKHRYFVVVGAGHLVGKGSIVDLLRKKGYVVEQM</sequence>
<proteinExistence type="predicted"/>
<dbReference type="CDD" id="cd14789">
    <property type="entry name" value="Tiki"/>
    <property type="match status" value="1"/>
</dbReference>
<dbReference type="InterPro" id="IPR047111">
    <property type="entry name" value="YbaP-like"/>
</dbReference>
<evidence type="ECO:0000313" key="1">
    <source>
        <dbReference type="EMBL" id="NKE69755.1"/>
    </source>
</evidence>
<dbReference type="Proteomes" id="UP000534783">
    <property type="component" value="Unassembled WGS sequence"/>
</dbReference>
<evidence type="ECO:0000313" key="2">
    <source>
        <dbReference type="Proteomes" id="UP000534783"/>
    </source>
</evidence>
<reference evidence="1 2" key="1">
    <citation type="journal article" date="2020" name="Nature">
        <title>Bacterial chemolithoautotrophy via manganese oxidation.</title>
        <authorList>
            <person name="Yu H."/>
            <person name="Leadbetter J.R."/>
        </authorList>
    </citation>
    <scope>NUCLEOTIDE SEQUENCE [LARGE SCALE GENOMIC DNA]</scope>
    <source>
        <strain evidence="1 2">Mn-1</strain>
    </source>
</reference>